<keyword evidence="2" id="KW-1185">Reference proteome</keyword>
<protein>
    <submittedName>
        <fullName evidence="1">Uncharacterized protein</fullName>
    </submittedName>
</protein>
<dbReference type="AlphaFoldDB" id="A0A974NUB0"/>
<accession>A0A974NUB0</accession>
<gene>
    <name evidence="1" type="ORF">H5J25_16330</name>
</gene>
<reference evidence="2" key="1">
    <citation type="submission" date="2020-09" db="EMBL/GenBank/DDBJ databases">
        <title>Sphingomonas sp., a new species isolated from pork steak.</title>
        <authorList>
            <person name="Heidler von Heilborn D."/>
        </authorList>
    </citation>
    <scope>NUCLEOTIDE SEQUENCE [LARGE SCALE GENOMIC DNA]</scope>
</reference>
<name>A0A974NUB0_9SPHN</name>
<dbReference type="Proteomes" id="UP000595894">
    <property type="component" value="Chromosome"/>
</dbReference>
<sequence>MGTARACRMRFLRGSSLERAVELIDALLSSAPLNIAVVYAGCFPIVPATMAIDVVRERPLTVNRQQDAAASCVGETSIGIFPAVWPDRAIDDLNFIQSRSPHFVEIQPLEFPCTNHFFSQPSRLSR</sequence>
<dbReference type="RefSeq" id="WP_202092912.1">
    <property type="nucleotide sequence ID" value="NZ_CP061035.1"/>
</dbReference>
<dbReference type="EMBL" id="CP061035">
    <property type="protein sequence ID" value="QQV76928.1"/>
    <property type="molecule type" value="Genomic_DNA"/>
</dbReference>
<proteinExistence type="predicted"/>
<evidence type="ECO:0000313" key="1">
    <source>
        <dbReference type="EMBL" id="QQV76928.1"/>
    </source>
</evidence>
<dbReference type="KEGG" id="sari:H5J25_16330"/>
<organism evidence="1 2">
    <name type="scientific">Sphingomonas aliaeris</name>
    <dbReference type="NCBI Taxonomy" id="2759526"/>
    <lineage>
        <taxon>Bacteria</taxon>
        <taxon>Pseudomonadati</taxon>
        <taxon>Pseudomonadota</taxon>
        <taxon>Alphaproteobacteria</taxon>
        <taxon>Sphingomonadales</taxon>
        <taxon>Sphingomonadaceae</taxon>
        <taxon>Sphingomonas</taxon>
    </lineage>
</organism>
<evidence type="ECO:0000313" key="2">
    <source>
        <dbReference type="Proteomes" id="UP000595894"/>
    </source>
</evidence>